<accession>G9A4R2</accession>
<name>G9A4R2_SINF1</name>
<evidence type="ECO:0000313" key="2">
    <source>
        <dbReference type="Proteomes" id="UP000007735"/>
    </source>
</evidence>
<dbReference type="EMBL" id="HE616890">
    <property type="protein sequence ID" value="CCE95556.1"/>
    <property type="molecule type" value="Genomic_DNA"/>
</dbReference>
<dbReference type="KEGG" id="sfh:SFHH103_01057"/>
<dbReference type="STRING" id="1117943.SFHH103_01057"/>
<organism evidence="1 2">
    <name type="scientific">Sinorhizobium fredii (strain HH103)</name>
    <dbReference type="NCBI Taxonomy" id="1117943"/>
    <lineage>
        <taxon>Bacteria</taxon>
        <taxon>Pseudomonadati</taxon>
        <taxon>Pseudomonadota</taxon>
        <taxon>Alphaproteobacteria</taxon>
        <taxon>Hyphomicrobiales</taxon>
        <taxon>Rhizobiaceae</taxon>
        <taxon>Sinorhizobium/Ensifer group</taxon>
        <taxon>Sinorhizobium</taxon>
    </lineage>
</organism>
<evidence type="ECO:0000313" key="1">
    <source>
        <dbReference type="EMBL" id="CCE95556.1"/>
    </source>
</evidence>
<dbReference type="HOGENOM" id="CLU_165497_0_0_5"/>
<dbReference type="PATRIC" id="fig|380.5.peg.1127"/>
<dbReference type="Proteomes" id="UP000007735">
    <property type="component" value="Chromosome"/>
</dbReference>
<sequence>MPVLLRKNAGCASGRHSSFLVGPELRYSVDMKSLVALQVLALSLAAAAMVAESAAASPPDRRCTCRNRDGAKYELGQVACIRVGGISYMARCEMDLNVTTWKKVRDGCPTAQVTTTSVPIH</sequence>
<gene>
    <name evidence="1" type="ordered locus">SFHH103_01057</name>
</gene>
<dbReference type="AlphaFoldDB" id="G9A4R2"/>
<proteinExistence type="predicted"/>
<dbReference type="eggNOG" id="ENOG50331JA">
    <property type="taxonomic scope" value="Bacteria"/>
</dbReference>
<protein>
    <submittedName>
        <fullName evidence="1">Uncharacterized protein</fullName>
    </submittedName>
</protein>
<reference evidence="1 2" key="1">
    <citation type="journal article" date="2012" name="J. Bacteriol.">
        <title>Genome sequence of the soybean symbiont Sinorhizobium fredii HH103.</title>
        <authorList>
            <person name="Weidner S."/>
            <person name="Becker A."/>
            <person name="Bonilla I."/>
            <person name="Jaenicke S."/>
            <person name="Lloret J."/>
            <person name="Margaret I."/>
            <person name="Puhler A."/>
            <person name="Ruiz-Sainz J.E."/>
            <person name="Schneiker-Bekel S."/>
            <person name="Szczepanowski R."/>
            <person name="Vinardell J.M."/>
            <person name="Zehner S."/>
            <person name="Gottfert M."/>
        </authorList>
    </citation>
    <scope>NUCLEOTIDE SEQUENCE [LARGE SCALE GENOMIC DNA]</scope>
    <source>
        <strain evidence="1 2">HH103</strain>
    </source>
</reference>